<organism evidence="11 12">
    <name type="scientific">Thraustotheca clavata</name>
    <dbReference type="NCBI Taxonomy" id="74557"/>
    <lineage>
        <taxon>Eukaryota</taxon>
        <taxon>Sar</taxon>
        <taxon>Stramenopiles</taxon>
        <taxon>Oomycota</taxon>
        <taxon>Saprolegniomycetes</taxon>
        <taxon>Saprolegniales</taxon>
        <taxon>Achlyaceae</taxon>
        <taxon>Thraustotheca</taxon>
    </lineage>
</organism>
<dbReference type="GO" id="GO:0005930">
    <property type="term" value="C:axoneme"/>
    <property type="evidence" value="ECO:0007669"/>
    <property type="project" value="UniProtKB-SubCell"/>
</dbReference>
<comment type="subcellular location">
    <subcellularLocation>
        <location evidence="1">Cytoplasm</location>
        <location evidence="1">Cytoskeleton</location>
        <location evidence="1">Cilium axoneme</location>
    </subcellularLocation>
</comment>
<proteinExistence type="predicted"/>
<evidence type="ECO:0000256" key="6">
    <source>
        <dbReference type="ARBA" id="ARBA00023212"/>
    </source>
</evidence>
<evidence type="ECO:0000313" key="12">
    <source>
        <dbReference type="Proteomes" id="UP000243217"/>
    </source>
</evidence>
<sequence>MKFPSVRRRYYTPEEVAMHKSPDDCWVIVFSRVLDVTSLIVENRGKLIQPIVQHAGEDITHWFDAETREVKTHIDQDRNIRLPYLPYGRFLHVPPPQPVTNWNTLELKPWWNDDEYSIGHVTEKVRRIQVVNTLTHQSHSIQVCTEETINEIQTRYIDHQYNAHAGSYSWKYLDGNEFVPLDMNKTLTENGVADDAEEFERLNLDVDDYQPIIHIYYNDDLTTL</sequence>
<evidence type="ECO:0000313" key="11">
    <source>
        <dbReference type="EMBL" id="OQR97386.1"/>
    </source>
</evidence>
<dbReference type="InterPro" id="IPR001199">
    <property type="entry name" value="Cyt_B5-like_heme/steroid-bd"/>
</dbReference>
<evidence type="ECO:0000256" key="3">
    <source>
        <dbReference type="ARBA" id="ARBA00022617"/>
    </source>
</evidence>
<comment type="caution">
    <text evidence="11">The sequence shown here is derived from an EMBL/GenBank/DDBJ whole genome shotgun (WGS) entry which is preliminary data.</text>
</comment>
<accession>A0A1V9ZHC6</accession>
<dbReference type="Gene3D" id="3.10.120.10">
    <property type="entry name" value="Cytochrome b5-like heme/steroid binding domain"/>
    <property type="match status" value="1"/>
</dbReference>
<evidence type="ECO:0000256" key="4">
    <source>
        <dbReference type="ARBA" id="ARBA00022723"/>
    </source>
</evidence>
<dbReference type="InterPro" id="IPR052320">
    <property type="entry name" value="Cytochrome_b5_domain"/>
</dbReference>
<dbReference type="PANTHER" id="PTHR21281:SF0">
    <property type="entry name" value="CYTOCHROME B5 DOMAIN-CONTAINING PROTEIN 1"/>
    <property type="match status" value="1"/>
</dbReference>
<comment type="function">
    <text evidence="9">Radial spoke stalk protein that binds heme under oxidizing conditions. Required for the coordinated beating of multiple cilia maybe by functioning in a redox signaling pathway.</text>
</comment>
<evidence type="ECO:0000256" key="7">
    <source>
        <dbReference type="ARBA" id="ARBA00023273"/>
    </source>
</evidence>
<dbReference type="SUPFAM" id="SSF55856">
    <property type="entry name" value="Cytochrome b5-like heme/steroid binding domain"/>
    <property type="match status" value="1"/>
</dbReference>
<dbReference type="GO" id="GO:0046872">
    <property type="term" value="F:metal ion binding"/>
    <property type="evidence" value="ECO:0007669"/>
    <property type="project" value="UniProtKB-KW"/>
</dbReference>
<dbReference type="PROSITE" id="PS50255">
    <property type="entry name" value="CYTOCHROME_B5_2"/>
    <property type="match status" value="1"/>
</dbReference>
<keyword evidence="12" id="KW-1185">Reference proteome</keyword>
<dbReference type="Proteomes" id="UP000243217">
    <property type="component" value="Unassembled WGS sequence"/>
</dbReference>
<keyword evidence="4" id="KW-0479">Metal-binding</keyword>
<keyword evidence="3" id="KW-0349">Heme</keyword>
<keyword evidence="5" id="KW-0408">Iron</keyword>
<evidence type="ECO:0000256" key="2">
    <source>
        <dbReference type="ARBA" id="ARBA00022490"/>
    </source>
</evidence>
<gene>
    <name evidence="11" type="ORF">THRCLA_06991</name>
</gene>
<evidence type="ECO:0000256" key="8">
    <source>
        <dbReference type="ARBA" id="ARBA00040649"/>
    </source>
</evidence>
<dbReference type="AlphaFoldDB" id="A0A1V9ZHC6"/>
<reference evidence="11 12" key="1">
    <citation type="journal article" date="2014" name="Genome Biol. Evol.">
        <title>The secreted proteins of Achlya hypogyna and Thraustotheca clavata identify the ancestral oomycete secretome and reveal gene acquisitions by horizontal gene transfer.</title>
        <authorList>
            <person name="Misner I."/>
            <person name="Blouin N."/>
            <person name="Leonard G."/>
            <person name="Richards T.A."/>
            <person name="Lane C.E."/>
        </authorList>
    </citation>
    <scope>NUCLEOTIDE SEQUENCE [LARGE SCALE GENOMIC DNA]</scope>
    <source>
        <strain evidence="11 12">ATCC 34112</strain>
    </source>
</reference>
<dbReference type="Pfam" id="PF00173">
    <property type="entry name" value="Cyt-b5"/>
    <property type="match status" value="1"/>
</dbReference>
<evidence type="ECO:0000256" key="1">
    <source>
        <dbReference type="ARBA" id="ARBA00004430"/>
    </source>
</evidence>
<keyword evidence="6" id="KW-0206">Cytoskeleton</keyword>
<evidence type="ECO:0000256" key="9">
    <source>
        <dbReference type="ARBA" id="ARBA00046139"/>
    </source>
</evidence>
<keyword evidence="7" id="KW-0966">Cell projection</keyword>
<keyword evidence="2" id="KW-0963">Cytoplasm</keyword>
<dbReference type="PANTHER" id="PTHR21281">
    <property type="entry name" value="CYTOCHROME B5 DOMAIN-CONTAINING PROTEIN 1"/>
    <property type="match status" value="1"/>
</dbReference>
<feature type="domain" description="Cytochrome b5 heme-binding" evidence="10">
    <location>
        <begin position="8"/>
        <end position="91"/>
    </location>
</feature>
<name>A0A1V9ZHC6_9STRA</name>
<evidence type="ECO:0000259" key="10">
    <source>
        <dbReference type="PROSITE" id="PS50255"/>
    </source>
</evidence>
<protein>
    <recommendedName>
        <fullName evidence="8">Cytochrome b5 domain-containing protein 1</fullName>
    </recommendedName>
</protein>
<dbReference type="STRING" id="74557.A0A1V9ZHC6"/>
<evidence type="ECO:0000256" key="5">
    <source>
        <dbReference type="ARBA" id="ARBA00023004"/>
    </source>
</evidence>
<dbReference type="SMART" id="SM01117">
    <property type="entry name" value="Cyt-b5"/>
    <property type="match status" value="1"/>
</dbReference>
<dbReference type="InterPro" id="IPR036400">
    <property type="entry name" value="Cyt_B5-like_heme/steroid_sf"/>
</dbReference>
<dbReference type="OrthoDB" id="260091at2759"/>
<dbReference type="EMBL" id="JNBS01001915">
    <property type="protein sequence ID" value="OQR97386.1"/>
    <property type="molecule type" value="Genomic_DNA"/>
</dbReference>